<sequence>MASLMVLQHDVVIGGSRQISLIEDHADTDMKGFEAAGCSIDLTIKLSHAP</sequence>
<gene>
    <name evidence="1" type="primary">OSJNBb0050B07.19</name>
</gene>
<organism evidence="1 2">
    <name type="scientific">Oryza sativa subsp. japonica</name>
    <name type="common">Rice</name>
    <dbReference type="NCBI Taxonomy" id="39947"/>
    <lineage>
        <taxon>Eukaryota</taxon>
        <taxon>Viridiplantae</taxon>
        <taxon>Streptophyta</taxon>
        <taxon>Embryophyta</taxon>
        <taxon>Tracheophyta</taxon>
        <taxon>Spermatophyta</taxon>
        <taxon>Magnoliopsida</taxon>
        <taxon>Liliopsida</taxon>
        <taxon>Poales</taxon>
        <taxon>Poaceae</taxon>
        <taxon>BOP clade</taxon>
        <taxon>Oryzoideae</taxon>
        <taxon>Oryzeae</taxon>
        <taxon>Oryzinae</taxon>
        <taxon>Oryza</taxon>
        <taxon>Oryza sativa</taxon>
    </lineage>
</organism>
<dbReference type="EMBL" id="AP005632">
    <property type="protein sequence ID" value="BAD31591.1"/>
    <property type="molecule type" value="Genomic_DNA"/>
</dbReference>
<proteinExistence type="predicted"/>
<reference evidence="2" key="2">
    <citation type="journal article" date="2008" name="Nucleic Acids Res.">
        <title>The rice annotation project database (RAP-DB): 2008 update.</title>
        <authorList>
            <consortium name="The rice annotation project (RAP)"/>
        </authorList>
    </citation>
    <scope>GENOME REANNOTATION</scope>
    <source>
        <strain evidence="2">cv. Nipponbare</strain>
    </source>
</reference>
<protein>
    <submittedName>
        <fullName evidence="1">Uncharacterized protein</fullName>
    </submittedName>
</protein>
<dbReference type="AlphaFoldDB" id="Q69NX6"/>
<evidence type="ECO:0000313" key="1">
    <source>
        <dbReference type="EMBL" id="BAD31591.1"/>
    </source>
</evidence>
<reference evidence="2" key="1">
    <citation type="journal article" date="2005" name="Nature">
        <title>The map-based sequence of the rice genome.</title>
        <authorList>
            <consortium name="International rice genome sequencing project (IRGSP)"/>
            <person name="Matsumoto T."/>
            <person name="Wu J."/>
            <person name="Kanamori H."/>
            <person name="Katayose Y."/>
            <person name="Fujisawa M."/>
            <person name="Namiki N."/>
            <person name="Mizuno H."/>
            <person name="Yamamoto K."/>
            <person name="Antonio B.A."/>
            <person name="Baba T."/>
            <person name="Sakata K."/>
            <person name="Nagamura Y."/>
            <person name="Aoki H."/>
            <person name="Arikawa K."/>
            <person name="Arita K."/>
            <person name="Bito T."/>
            <person name="Chiden Y."/>
            <person name="Fujitsuka N."/>
            <person name="Fukunaka R."/>
            <person name="Hamada M."/>
            <person name="Harada C."/>
            <person name="Hayashi A."/>
            <person name="Hijishita S."/>
            <person name="Honda M."/>
            <person name="Hosokawa S."/>
            <person name="Ichikawa Y."/>
            <person name="Idonuma A."/>
            <person name="Iijima M."/>
            <person name="Ikeda M."/>
            <person name="Ikeno M."/>
            <person name="Ito K."/>
            <person name="Ito S."/>
            <person name="Ito T."/>
            <person name="Ito Y."/>
            <person name="Ito Y."/>
            <person name="Iwabuchi A."/>
            <person name="Kamiya K."/>
            <person name="Karasawa W."/>
            <person name="Kurita K."/>
            <person name="Katagiri S."/>
            <person name="Kikuta A."/>
            <person name="Kobayashi H."/>
            <person name="Kobayashi N."/>
            <person name="Machita K."/>
            <person name="Maehara T."/>
            <person name="Masukawa M."/>
            <person name="Mizubayashi T."/>
            <person name="Mukai Y."/>
            <person name="Nagasaki H."/>
            <person name="Nagata Y."/>
            <person name="Naito S."/>
            <person name="Nakashima M."/>
            <person name="Nakama Y."/>
            <person name="Nakamichi Y."/>
            <person name="Nakamura M."/>
            <person name="Meguro A."/>
            <person name="Negishi M."/>
            <person name="Ohta I."/>
            <person name="Ohta T."/>
            <person name="Okamoto M."/>
            <person name="Ono N."/>
            <person name="Saji S."/>
            <person name="Sakaguchi M."/>
            <person name="Sakai K."/>
            <person name="Shibata M."/>
            <person name="Shimokawa T."/>
            <person name="Song J."/>
            <person name="Takazaki Y."/>
            <person name="Terasawa K."/>
            <person name="Tsugane M."/>
            <person name="Tsuji K."/>
            <person name="Ueda S."/>
            <person name="Waki K."/>
            <person name="Yamagata H."/>
            <person name="Yamamoto M."/>
            <person name="Yamamoto S."/>
            <person name="Yamane H."/>
            <person name="Yoshiki S."/>
            <person name="Yoshihara R."/>
            <person name="Yukawa K."/>
            <person name="Zhong H."/>
            <person name="Yano M."/>
            <person name="Yuan Q."/>
            <person name="Ouyang S."/>
            <person name="Liu J."/>
            <person name="Jones K.M."/>
            <person name="Gansberger K."/>
            <person name="Moffat K."/>
            <person name="Hill J."/>
            <person name="Bera J."/>
            <person name="Fadrosh D."/>
            <person name="Jin S."/>
            <person name="Johri S."/>
            <person name="Kim M."/>
            <person name="Overton L."/>
            <person name="Reardon M."/>
            <person name="Tsitrin T."/>
            <person name="Vuong H."/>
            <person name="Weaver B."/>
            <person name="Ciecko A."/>
            <person name="Tallon L."/>
            <person name="Jackson J."/>
            <person name="Pai G."/>
            <person name="Aken S.V."/>
            <person name="Utterback T."/>
            <person name="Reidmuller S."/>
            <person name="Feldblyum T."/>
            <person name="Hsiao J."/>
            <person name="Zismann V."/>
            <person name="Iobst S."/>
            <person name="de Vazeille A.R."/>
            <person name="Buell C.R."/>
            <person name="Ying K."/>
            <person name="Li Y."/>
            <person name="Lu T."/>
            <person name="Huang Y."/>
            <person name="Zhao Q."/>
            <person name="Feng Q."/>
            <person name="Zhang L."/>
            <person name="Zhu J."/>
            <person name="Weng Q."/>
            <person name="Mu J."/>
            <person name="Lu Y."/>
            <person name="Fan D."/>
            <person name="Liu Y."/>
            <person name="Guan J."/>
            <person name="Zhang Y."/>
            <person name="Yu S."/>
            <person name="Liu X."/>
            <person name="Zhang Y."/>
            <person name="Hong G."/>
            <person name="Han B."/>
            <person name="Choisne N."/>
            <person name="Demange N."/>
            <person name="Orjeda G."/>
            <person name="Samain S."/>
            <person name="Cattolico L."/>
            <person name="Pelletier E."/>
            <person name="Couloux A."/>
            <person name="Segurens B."/>
            <person name="Wincker P."/>
            <person name="D'Hont A."/>
            <person name="Scarpelli C."/>
            <person name="Weissenbach J."/>
            <person name="Salanoubat M."/>
            <person name="Quetier F."/>
            <person name="Yu Y."/>
            <person name="Kim H.R."/>
            <person name="Rambo T."/>
            <person name="Currie J."/>
            <person name="Collura K."/>
            <person name="Luo M."/>
            <person name="Yang T."/>
            <person name="Ammiraju J.S.S."/>
            <person name="Engler F."/>
            <person name="Soderlund C."/>
            <person name="Wing R.A."/>
            <person name="Palmer L.E."/>
            <person name="de la Bastide M."/>
            <person name="Spiegel L."/>
            <person name="Nascimento L."/>
            <person name="Zutavern T."/>
            <person name="O'Shaughnessy A."/>
            <person name="Dike S."/>
            <person name="Dedhia N."/>
            <person name="Preston R."/>
            <person name="Balija V."/>
            <person name="McCombie W.R."/>
            <person name="Chow T."/>
            <person name="Chen H."/>
            <person name="Chung M."/>
            <person name="Chen C."/>
            <person name="Shaw J."/>
            <person name="Wu H."/>
            <person name="Hsiao K."/>
            <person name="Chao Y."/>
            <person name="Chu M."/>
            <person name="Cheng C."/>
            <person name="Hour A."/>
            <person name="Lee P."/>
            <person name="Lin S."/>
            <person name="Lin Y."/>
            <person name="Liou J."/>
            <person name="Liu S."/>
            <person name="Hsing Y."/>
            <person name="Raghuvanshi S."/>
            <person name="Mohanty A."/>
            <person name="Bharti A.K."/>
            <person name="Gaur A."/>
            <person name="Gupta V."/>
            <person name="Kumar D."/>
            <person name="Ravi V."/>
            <person name="Vij S."/>
            <person name="Kapur A."/>
            <person name="Khurana P."/>
            <person name="Khurana P."/>
            <person name="Khurana J.P."/>
            <person name="Tyagi A.K."/>
            <person name="Gaikwad K."/>
            <person name="Singh A."/>
            <person name="Dalal V."/>
            <person name="Srivastava S."/>
            <person name="Dixit A."/>
            <person name="Pal A.K."/>
            <person name="Ghazi I.A."/>
            <person name="Yadav M."/>
            <person name="Pandit A."/>
            <person name="Bhargava A."/>
            <person name="Sureshbabu K."/>
            <person name="Batra K."/>
            <person name="Sharma T.R."/>
            <person name="Mohapatra T."/>
            <person name="Singh N.K."/>
            <person name="Messing J."/>
            <person name="Nelson A.B."/>
            <person name="Fuks G."/>
            <person name="Kavchok S."/>
            <person name="Keizer G."/>
            <person name="Linton E."/>
            <person name="Llaca V."/>
            <person name="Song R."/>
            <person name="Tanyolac B."/>
            <person name="Young S."/>
            <person name="Ho-Il K."/>
            <person name="Hahn J.H."/>
            <person name="Sangsakoo G."/>
            <person name="Vanavichit A."/>
            <person name="de Mattos Luiz.A.T."/>
            <person name="Zimmer P.D."/>
            <person name="Malone G."/>
            <person name="Dellagostin O."/>
            <person name="de Oliveira A.C."/>
            <person name="Bevan M."/>
            <person name="Bancroft I."/>
            <person name="Minx P."/>
            <person name="Cordum H."/>
            <person name="Wilson R."/>
            <person name="Cheng Z."/>
            <person name="Jin W."/>
            <person name="Jiang J."/>
            <person name="Leong S.A."/>
            <person name="Iwama H."/>
            <person name="Gojobori T."/>
            <person name="Itoh T."/>
            <person name="Niimura Y."/>
            <person name="Fujii Y."/>
            <person name="Habara T."/>
            <person name="Sakai H."/>
            <person name="Sato Y."/>
            <person name="Wilson G."/>
            <person name="Kumar K."/>
            <person name="McCouch S."/>
            <person name="Juretic N."/>
            <person name="Hoen D."/>
            <person name="Wright S."/>
            <person name="Bruskiewich R."/>
            <person name="Bureau T."/>
            <person name="Miyao A."/>
            <person name="Hirochika H."/>
            <person name="Nishikawa T."/>
            <person name="Kadowaki K."/>
            <person name="Sugiura M."/>
            <person name="Burr B."/>
            <person name="Sasaki T."/>
        </authorList>
    </citation>
    <scope>NUCLEOTIDE SEQUENCE [LARGE SCALE GENOMIC DNA]</scope>
    <source>
        <strain evidence="2">cv. Nipponbare</strain>
    </source>
</reference>
<name>Q69NX6_ORYSJ</name>
<dbReference type="Proteomes" id="UP000000763">
    <property type="component" value="Chromosome 7"/>
</dbReference>
<accession>Q69NX6</accession>
<evidence type="ECO:0000313" key="2">
    <source>
        <dbReference type="Proteomes" id="UP000000763"/>
    </source>
</evidence>